<feature type="domain" description="RRM" evidence="7">
    <location>
        <begin position="85"/>
        <end position="173"/>
    </location>
</feature>
<evidence type="ECO:0000256" key="1">
    <source>
        <dbReference type="ARBA" id="ARBA00004604"/>
    </source>
</evidence>
<dbReference type="SMART" id="SM00360">
    <property type="entry name" value="RRM"/>
    <property type="match status" value="2"/>
</dbReference>
<evidence type="ECO:0000256" key="2">
    <source>
        <dbReference type="ARBA" id="ARBA00007077"/>
    </source>
</evidence>
<feature type="compositionally biased region" description="Basic and acidic residues" evidence="6">
    <location>
        <begin position="13"/>
        <end position="25"/>
    </location>
</feature>
<dbReference type="InterPro" id="IPR012677">
    <property type="entry name" value="Nucleotide-bd_a/b_plait_sf"/>
</dbReference>
<dbReference type="OrthoDB" id="442677at2759"/>
<accession>A0A9J6BYL9</accession>
<evidence type="ECO:0000259" key="7">
    <source>
        <dbReference type="PROSITE" id="PS50102"/>
    </source>
</evidence>
<dbReference type="InterPro" id="IPR000504">
    <property type="entry name" value="RRM_dom"/>
</dbReference>
<feature type="domain" description="RRM" evidence="7">
    <location>
        <begin position="182"/>
        <end position="253"/>
    </location>
</feature>
<evidence type="ECO:0000256" key="5">
    <source>
        <dbReference type="PROSITE-ProRule" id="PRU00176"/>
    </source>
</evidence>
<feature type="compositionally biased region" description="Basic residues" evidence="6">
    <location>
        <begin position="360"/>
        <end position="370"/>
    </location>
</feature>
<name>A0A9J6BYL9_POLVA</name>
<gene>
    <name evidence="8" type="ORF">PVAND_004895</name>
</gene>
<dbReference type="PANTHER" id="PTHR23236:SF25">
    <property type="entry name" value="RNA-BINDING PROTEIN 34"/>
    <property type="match status" value="1"/>
</dbReference>
<protein>
    <recommendedName>
        <fullName evidence="7">RRM domain-containing protein</fullName>
    </recommendedName>
</protein>
<evidence type="ECO:0000313" key="8">
    <source>
        <dbReference type="EMBL" id="KAG5674951.1"/>
    </source>
</evidence>
<sequence>MKVKDKSKKIKKDKNVVQKVKHESELPDSIKLNDEIINSMEKNNDSDSSEGDDDQNIATKKSNTKLKENYNEEKKLAYDKADESKTVFCGNIPNSENVGKSRLKELFSQYGKVKSMRFRSETGNVLFAKKNKKNCNNLIAYVVFESESDAKKACQLNGYKLLENHLRVNMANDKKQAFNNKGTIFVGNLSFDTTEEELYDYFSQVGDIEYVRIIPKKGISYVCFKKGVNIIKAIKLDGQEFKGRKLRISRCESKEKQERKKLFKRDEKTGRIVKQKVKKSHKLNDSFVKGRPNINNPIIKKIKESQKAKFNKFTDSDQISKKEIFRRGGKIDKDSREIKRDKFKQKQKFFGSKVDDASGGKKHKKAKVSKTAKQQKVFAKKLKSAAIRGSGIENKK</sequence>
<organism evidence="8 9">
    <name type="scientific">Polypedilum vanderplanki</name>
    <name type="common">Sleeping chironomid midge</name>
    <dbReference type="NCBI Taxonomy" id="319348"/>
    <lineage>
        <taxon>Eukaryota</taxon>
        <taxon>Metazoa</taxon>
        <taxon>Ecdysozoa</taxon>
        <taxon>Arthropoda</taxon>
        <taxon>Hexapoda</taxon>
        <taxon>Insecta</taxon>
        <taxon>Pterygota</taxon>
        <taxon>Neoptera</taxon>
        <taxon>Endopterygota</taxon>
        <taxon>Diptera</taxon>
        <taxon>Nematocera</taxon>
        <taxon>Chironomoidea</taxon>
        <taxon>Chironomidae</taxon>
        <taxon>Chironominae</taxon>
        <taxon>Polypedilum</taxon>
        <taxon>Polypedilum</taxon>
    </lineage>
</organism>
<comment type="subcellular location">
    <subcellularLocation>
        <location evidence="1">Nucleus</location>
        <location evidence="1">Nucleolus</location>
    </subcellularLocation>
</comment>
<dbReference type="GO" id="GO:0019843">
    <property type="term" value="F:rRNA binding"/>
    <property type="evidence" value="ECO:0007669"/>
    <property type="project" value="TreeGrafter"/>
</dbReference>
<dbReference type="Proteomes" id="UP001107558">
    <property type="component" value="Chromosome 2"/>
</dbReference>
<dbReference type="SUPFAM" id="SSF54928">
    <property type="entry name" value="RNA-binding domain, RBD"/>
    <property type="match status" value="2"/>
</dbReference>
<dbReference type="PANTHER" id="PTHR23236">
    <property type="entry name" value="EUKARYOTIC TRANSLATION INITIATION FACTOR 4B/4H"/>
    <property type="match status" value="1"/>
</dbReference>
<evidence type="ECO:0000256" key="4">
    <source>
        <dbReference type="ARBA" id="ARBA00023242"/>
    </source>
</evidence>
<keyword evidence="4" id="KW-0539">Nucleus</keyword>
<reference evidence="8" key="1">
    <citation type="submission" date="2021-03" db="EMBL/GenBank/DDBJ databases">
        <title>Chromosome level genome of the anhydrobiotic midge Polypedilum vanderplanki.</title>
        <authorList>
            <person name="Yoshida Y."/>
            <person name="Kikawada T."/>
            <person name="Gusev O."/>
        </authorList>
    </citation>
    <scope>NUCLEOTIDE SEQUENCE</scope>
    <source>
        <strain evidence="8">NIAS01</strain>
        <tissue evidence="8">Whole body or cell culture</tissue>
    </source>
</reference>
<keyword evidence="9" id="KW-1185">Reference proteome</keyword>
<feature type="compositionally biased region" description="Basic residues" evidence="6">
    <location>
        <begin position="1"/>
        <end position="12"/>
    </location>
</feature>
<feature type="region of interest" description="Disordered" evidence="6">
    <location>
        <begin position="352"/>
        <end position="375"/>
    </location>
</feature>
<dbReference type="AlphaFoldDB" id="A0A9J6BYL9"/>
<keyword evidence="3 5" id="KW-0694">RNA-binding</keyword>
<proteinExistence type="inferred from homology"/>
<evidence type="ECO:0000256" key="6">
    <source>
        <dbReference type="SAM" id="MobiDB-lite"/>
    </source>
</evidence>
<dbReference type="EMBL" id="JADBJN010000002">
    <property type="protein sequence ID" value="KAG5674951.1"/>
    <property type="molecule type" value="Genomic_DNA"/>
</dbReference>
<dbReference type="InterPro" id="IPR035979">
    <property type="entry name" value="RBD_domain_sf"/>
</dbReference>
<comment type="caution">
    <text evidence="8">The sequence shown here is derived from an EMBL/GenBank/DDBJ whole genome shotgun (WGS) entry which is preliminary data.</text>
</comment>
<dbReference type="GO" id="GO:0005730">
    <property type="term" value="C:nucleolus"/>
    <property type="evidence" value="ECO:0007669"/>
    <property type="project" value="UniProtKB-SubCell"/>
</dbReference>
<dbReference type="GO" id="GO:0000463">
    <property type="term" value="P:maturation of LSU-rRNA from tricistronic rRNA transcript (SSU-rRNA, 5.8S rRNA, LSU-rRNA)"/>
    <property type="evidence" value="ECO:0007669"/>
    <property type="project" value="TreeGrafter"/>
</dbReference>
<dbReference type="PROSITE" id="PS50102">
    <property type="entry name" value="RRM"/>
    <property type="match status" value="2"/>
</dbReference>
<evidence type="ECO:0000256" key="3">
    <source>
        <dbReference type="ARBA" id="ARBA00022884"/>
    </source>
</evidence>
<dbReference type="Pfam" id="PF00076">
    <property type="entry name" value="RRM_1"/>
    <property type="match status" value="2"/>
</dbReference>
<dbReference type="Gene3D" id="3.30.70.330">
    <property type="match status" value="2"/>
</dbReference>
<evidence type="ECO:0000313" key="9">
    <source>
        <dbReference type="Proteomes" id="UP001107558"/>
    </source>
</evidence>
<feature type="region of interest" description="Disordered" evidence="6">
    <location>
        <begin position="1"/>
        <end position="65"/>
    </location>
</feature>
<comment type="similarity">
    <text evidence="2">Belongs to the RRM RBM34 family.</text>
</comment>